<dbReference type="Pfam" id="PF21829">
    <property type="entry name" value="DUF6889"/>
    <property type="match status" value="1"/>
</dbReference>
<dbReference type="RefSeq" id="WP_173558960.1">
    <property type="nucleotide sequence ID" value="NZ_JAERKY010000002.1"/>
</dbReference>
<comment type="caution">
    <text evidence="1">The sequence shown here is derived from an EMBL/GenBank/DDBJ whole genome shotgun (WGS) entry which is preliminary data.</text>
</comment>
<reference evidence="1 2" key="1">
    <citation type="submission" date="2022-11" db="EMBL/GenBank/DDBJ databases">
        <title>Genome sequencing of Acetobacter type strain.</title>
        <authorList>
            <person name="Heo J."/>
            <person name="Lee D."/>
            <person name="Han B.-H."/>
            <person name="Hong S.-B."/>
            <person name="Kwon S.-W."/>
        </authorList>
    </citation>
    <scope>NUCLEOTIDE SEQUENCE [LARGE SCALE GENOMIC DNA]</scope>
    <source>
        <strain evidence="1 2">KACC 21253</strain>
    </source>
</reference>
<dbReference type="InterPro" id="IPR054182">
    <property type="entry name" value="DUF6889"/>
</dbReference>
<accession>A0ABT3QDH6</accession>
<gene>
    <name evidence="1" type="ORF">OQ497_04980</name>
</gene>
<organism evidence="1 2">
    <name type="scientific">Acetobacter thailandicus</name>
    <dbReference type="NCBI Taxonomy" id="1502842"/>
    <lineage>
        <taxon>Bacteria</taxon>
        <taxon>Pseudomonadati</taxon>
        <taxon>Pseudomonadota</taxon>
        <taxon>Alphaproteobacteria</taxon>
        <taxon>Acetobacterales</taxon>
        <taxon>Acetobacteraceae</taxon>
        <taxon>Acetobacter</taxon>
    </lineage>
</organism>
<proteinExistence type="predicted"/>
<evidence type="ECO:0000313" key="1">
    <source>
        <dbReference type="EMBL" id="MCX2563316.1"/>
    </source>
</evidence>
<evidence type="ECO:0000313" key="2">
    <source>
        <dbReference type="Proteomes" id="UP001301152"/>
    </source>
</evidence>
<dbReference type="Proteomes" id="UP001301152">
    <property type="component" value="Unassembled WGS sequence"/>
</dbReference>
<name>A0ABT3QDH6_9PROT</name>
<dbReference type="EMBL" id="JAPIUZ010000002">
    <property type="protein sequence ID" value="MCX2563316.1"/>
    <property type="molecule type" value="Genomic_DNA"/>
</dbReference>
<protein>
    <submittedName>
        <fullName evidence="1">Uncharacterized protein</fullName>
    </submittedName>
</protein>
<sequence>MMRPVIAGMCKMESLKDGALDLEDVALMNDALDAKTENEIRSNAARKE</sequence>
<keyword evidence="2" id="KW-1185">Reference proteome</keyword>